<evidence type="ECO:0000256" key="2">
    <source>
        <dbReference type="ARBA" id="ARBA00008404"/>
    </source>
</evidence>
<protein>
    <submittedName>
        <fullName evidence="4">Multicomponent Na+:H+ antiporter subunit G</fullName>
    </submittedName>
</protein>
<comment type="subcellular location">
    <subcellularLocation>
        <location evidence="1">Membrane</location>
        <topology evidence="1">Multi-pass membrane protein</topology>
    </subcellularLocation>
</comment>
<dbReference type="Pfam" id="PF03334">
    <property type="entry name" value="PhaG_MnhG_YufB"/>
    <property type="match status" value="1"/>
</dbReference>
<keyword evidence="3" id="KW-0812">Transmembrane</keyword>
<evidence type="ECO:0000313" key="5">
    <source>
        <dbReference type="Proteomes" id="UP001519342"/>
    </source>
</evidence>
<keyword evidence="3" id="KW-1133">Transmembrane helix</keyword>
<comment type="similarity">
    <text evidence="2">Belongs to the CPA3 antiporters (TC 2.A.63) subunit G family.</text>
</comment>
<comment type="caution">
    <text evidence="4">The sequence shown here is derived from an EMBL/GenBank/DDBJ whole genome shotgun (WGS) entry which is preliminary data.</text>
</comment>
<feature type="transmembrane region" description="Helical" evidence="3">
    <location>
        <begin position="38"/>
        <end position="58"/>
    </location>
</feature>
<keyword evidence="5" id="KW-1185">Reference proteome</keyword>
<evidence type="ECO:0000313" key="4">
    <source>
        <dbReference type="EMBL" id="MBP1925999.1"/>
    </source>
</evidence>
<dbReference type="EMBL" id="JAGGKS010000005">
    <property type="protein sequence ID" value="MBP1925999.1"/>
    <property type="molecule type" value="Genomic_DNA"/>
</dbReference>
<dbReference type="InterPro" id="IPR005133">
    <property type="entry name" value="PhaG_MnhG_YufB"/>
</dbReference>
<name>A0ABS4GE94_9FIRM</name>
<dbReference type="NCBIfam" id="TIGR01300">
    <property type="entry name" value="CPA3_mnhG_phaG"/>
    <property type="match status" value="1"/>
</dbReference>
<organism evidence="4 5">
    <name type="scientific">Sedimentibacter acidaminivorans</name>
    <dbReference type="NCBI Taxonomy" id="913099"/>
    <lineage>
        <taxon>Bacteria</taxon>
        <taxon>Bacillati</taxon>
        <taxon>Bacillota</taxon>
        <taxon>Tissierellia</taxon>
        <taxon>Sedimentibacter</taxon>
    </lineage>
</organism>
<feature type="transmembrane region" description="Helical" evidence="3">
    <location>
        <begin position="6"/>
        <end position="26"/>
    </location>
</feature>
<dbReference type="PANTHER" id="PTHR34703">
    <property type="entry name" value="ANTIPORTER SUBUNIT MNHG2-RELATED"/>
    <property type="match status" value="1"/>
</dbReference>
<keyword evidence="3" id="KW-0472">Membrane</keyword>
<evidence type="ECO:0000256" key="3">
    <source>
        <dbReference type="SAM" id="Phobius"/>
    </source>
</evidence>
<feature type="transmembrane region" description="Helical" evidence="3">
    <location>
        <begin position="64"/>
        <end position="84"/>
    </location>
</feature>
<reference evidence="4 5" key="1">
    <citation type="submission" date="2021-03" db="EMBL/GenBank/DDBJ databases">
        <title>Genomic Encyclopedia of Type Strains, Phase IV (KMG-IV): sequencing the most valuable type-strain genomes for metagenomic binning, comparative biology and taxonomic classification.</title>
        <authorList>
            <person name="Goeker M."/>
        </authorList>
    </citation>
    <scope>NUCLEOTIDE SEQUENCE [LARGE SCALE GENOMIC DNA]</scope>
    <source>
        <strain evidence="4 5">DSM 24004</strain>
    </source>
</reference>
<accession>A0ABS4GE94</accession>
<gene>
    <name evidence="4" type="ORF">J2Z76_001863</name>
</gene>
<dbReference type="RefSeq" id="WP_245210395.1">
    <property type="nucleotide sequence ID" value="NZ_JAGGKS010000005.1"/>
</dbReference>
<sequence length="102" mass="11112">MIINLVGGIFILGGLFFFLVGTVGILRFPEVLSRIHAAAKCDTLGALLCLVGLIIFNGCNMTSLKMILVLIFIWVTNPTAAHLIGKVEYIRSNLHNKKDGVK</sequence>
<dbReference type="PANTHER" id="PTHR34703:SF1">
    <property type="entry name" value="ANTIPORTER SUBUNIT MNHG2-RELATED"/>
    <property type="match status" value="1"/>
</dbReference>
<evidence type="ECO:0000256" key="1">
    <source>
        <dbReference type="ARBA" id="ARBA00004141"/>
    </source>
</evidence>
<proteinExistence type="inferred from homology"/>
<dbReference type="Proteomes" id="UP001519342">
    <property type="component" value="Unassembled WGS sequence"/>
</dbReference>